<evidence type="ECO:0000256" key="1">
    <source>
        <dbReference type="ARBA" id="ARBA00023015"/>
    </source>
</evidence>
<dbReference type="AlphaFoldDB" id="A0AAW9NT78"/>
<dbReference type="Gene3D" id="1.10.10.10">
    <property type="entry name" value="Winged helix-like DNA-binding domain superfamily/Winged helix DNA-binding domain"/>
    <property type="match status" value="1"/>
</dbReference>
<dbReference type="InterPro" id="IPR028978">
    <property type="entry name" value="Chorismate_lyase_/UTRA_dom_sf"/>
</dbReference>
<protein>
    <submittedName>
        <fullName evidence="5">GntR family transcriptional regulator</fullName>
    </submittedName>
</protein>
<dbReference type="EMBL" id="JARSFG010000007">
    <property type="protein sequence ID" value="MEC1177911.1"/>
    <property type="molecule type" value="Genomic_DNA"/>
</dbReference>
<reference evidence="5 6" key="1">
    <citation type="submission" date="2023-03" db="EMBL/GenBank/DDBJ databases">
        <title>Bacillus Genome Sequencing.</title>
        <authorList>
            <person name="Dunlap C."/>
        </authorList>
    </citation>
    <scope>NUCLEOTIDE SEQUENCE [LARGE SCALE GENOMIC DNA]</scope>
    <source>
        <strain evidence="5 6">B-59205</strain>
    </source>
</reference>
<evidence type="ECO:0000313" key="5">
    <source>
        <dbReference type="EMBL" id="MEC1177911.1"/>
    </source>
</evidence>
<dbReference type="PANTHER" id="PTHR44846:SF1">
    <property type="entry name" value="MANNOSYL-D-GLYCERATE TRANSPORT_METABOLISM SYSTEM REPRESSOR MNGR-RELATED"/>
    <property type="match status" value="1"/>
</dbReference>
<dbReference type="GO" id="GO:0003700">
    <property type="term" value="F:DNA-binding transcription factor activity"/>
    <property type="evidence" value="ECO:0007669"/>
    <property type="project" value="InterPro"/>
</dbReference>
<dbReference type="SUPFAM" id="SSF64288">
    <property type="entry name" value="Chorismate lyase-like"/>
    <property type="match status" value="1"/>
</dbReference>
<proteinExistence type="predicted"/>
<dbReference type="RefSeq" id="WP_326122409.1">
    <property type="nucleotide sequence ID" value="NZ_JARSFG010000007.1"/>
</dbReference>
<dbReference type="InterPro" id="IPR036388">
    <property type="entry name" value="WH-like_DNA-bd_sf"/>
</dbReference>
<dbReference type="Proteomes" id="UP001344888">
    <property type="component" value="Unassembled WGS sequence"/>
</dbReference>
<accession>A0AAW9NT78</accession>
<keyword evidence="1" id="KW-0805">Transcription regulation</keyword>
<dbReference type="Gene3D" id="3.40.1410.10">
    <property type="entry name" value="Chorismate lyase-like"/>
    <property type="match status" value="1"/>
</dbReference>
<dbReference type="PANTHER" id="PTHR44846">
    <property type="entry name" value="MANNOSYL-D-GLYCERATE TRANSPORT/METABOLISM SYSTEM REPRESSOR MNGR-RELATED"/>
    <property type="match status" value="1"/>
</dbReference>
<evidence type="ECO:0000256" key="3">
    <source>
        <dbReference type="ARBA" id="ARBA00023163"/>
    </source>
</evidence>
<dbReference type="PROSITE" id="PS50949">
    <property type="entry name" value="HTH_GNTR"/>
    <property type="match status" value="1"/>
</dbReference>
<dbReference type="SMART" id="SM00345">
    <property type="entry name" value="HTH_GNTR"/>
    <property type="match status" value="1"/>
</dbReference>
<dbReference type="GO" id="GO:0003677">
    <property type="term" value="F:DNA binding"/>
    <property type="evidence" value="ECO:0007669"/>
    <property type="project" value="UniProtKB-KW"/>
</dbReference>
<evidence type="ECO:0000259" key="4">
    <source>
        <dbReference type="PROSITE" id="PS50949"/>
    </source>
</evidence>
<dbReference type="GO" id="GO:0045892">
    <property type="term" value="P:negative regulation of DNA-templated transcription"/>
    <property type="evidence" value="ECO:0007669"/>
    <property type="project" value="TreeGrafter"/>
</dbReference>
<keyword evidence="6" id="KW-1185">Reference proteome</keyword>
<dbReference type="InterPro" id="IPR011663">
    <property type="entry name" value="UTRA"/>
</dbReference>
<dbReference type="InterPro" id="IPR036390">
    <property type="entry name" value="WH_DNA-bd_sf"/>
</dbReference>
<keyword evidence="3" id="KW-0804">Transcription</keyword>
<dbReference type="SMART" id="SM00866">
    <property type="entry name" value="UTRA"/>
    <property type="match status" value="1"/>
</dbReference>
<feature type="domain" description="HTH gntR-type" evidence="4">
    <location>
        <begin position="2"/>
        <end position="70"/>
    </location>
</feature>
<dbReference type="InterPro" id="IPR050679">
    <property type="entry name" value="Bact_HTH_transcr_reg"/>
</dbReference>
<dbReference type="Pfam" id="PF00392">
    <property type="entry name" value="GntR"/>
    <property type="match status" value="1"/>
</dbReference>
<name>A0AAW9NT78_9BACL</name>
<sequence length="234" mass="27732">MDQEELRVKDYLLQGIFNGMFTLDDKMPSELALVEQFKVPRIKIRNVYQFIEKMGYIYSKQGVGRFLKHQRKTLDVVMTGDVSFSEKMRQQTENYKSIVTKLERVSTDHEIYYKPQIIPKHTIYLVERLRYIDNEPAALHRSYVIADHFPQIKQANNRLTSMYSFYKSNGINAFHSTFSNLSVSFPNELERALLSCEVLVPLVKVESDNWDKEQNQLLEYTEIIYRTDRFSFQL</sequence>
<organism evidence="5 6">
    <name type="scientific">Metasolibacillus meyeri</name>
    <dbReference type="NCBI Taxonomy" id="1071052"/>
    <lineage>
        <taxon>Bacteria</taxon>
        <taxon>Bacillati</taxon>
        <taxon>Bacillota</taxon>
        <taxon>Bacilli</taxon>
        <taxon>Bacillales</taxon>
        <taxon>Caryophanaceae</taxon>
        <taxon>Metasolibacillus</taxon>
    </lineage>
</organism>
<evidence type="ECO:0000256" key="2">
    <source>
        <dbReference type="ARBA" id="ARBA00023125"/>
    </source>
</evidence>
<gene>
    <name evidence="5" type="ORF">P9B03_05395</name>
</gene>
<keyword evidence="2" id="KW-0238">DNA-binding</keyword>
<dbReference type="SUPFAM" id="SSF46785">
    <property type="entry name" value="Winged helix' DNA-binding domain"/>
    <property type="match status" value="1"/>
</dbReference>
<dbReference type="InterPro" id="IPR000524">
    <property type="entry name" value="Tscrpt_reg_HTH_GntR"/>
</dbReference>
<comment type="caution">
    <text evidence="5">The sequence shown here is derived from an EMBL/GenBank/DDBJ whole genome shotgun (WGS) entry which is preliminary data.</text>
</comment>
<evidence type="ECO:0000313" key="6">
    <source>
        <dbReference type="Proteomes" id="UP001344888"/>
    </source>
</evidence>
<dbReference type="Pfam" id="PF07702">
    <property type="entry name" value="UTRA"/>
    <property type="match status" value="1"/>
</dbReference>